<dbReference type="STRING" id="6412.T1ELR3"/>
<evidence type="ECO:0000256" key="7">
    <source>
        <dbReference type="ARBA" id="ARBA00047990"/>
    </source>
</evidence>
<evidence type="ECO:0000256" key="2">
    <source>
        <dbReference type="ARBA" id="ARBA00022434"/>
    </source>
</evidence>
<dbReference type="InterPro" id="IPR009040">
    <property type="entry name" value="Ferritin-like_diiron"/>
</dbReference>
<comment type="function">
    <text evidence="6">Stores iron in a soluble, non-toxic, readily available form. Important for iron homeostasis. Has ferroxidase activity. Iron is taken up in the ferrous form and deposited as ferric hydroxides after oxidation.</text>
</comment>
<dbReference type="Gene3D" id="1.20.1260.10">
    <property type="match status" value="1"/>
</dbReference>
<dbReference type="HOGENOM" id="CLU_065681_4_0_1"/>
<name>T1ELR3_HELRO</name>
<dbReference type="PANTHER" id="PTHR11431">
    <property type="entry name" value="FERRITIN"/>
    <property type="match status" value="1"/>
</dbReference>
<keyword evidence="5 8" id="KW-0408">Iron</keyword>
<dbReference type="Proteomes" id="UP000015101">
    <property type="component" value="Unassembled WGS sequence"/>
</dbReference>
<dbReference type="PROSITE" id="PS50905">
    <property type="entry name" value="FERRITIN_LIKE"/>
    <property type="match status" value="1"/>
</dbReference>
<dbReference type="FunCoup" id="T1ELR3">
    <property type="interactions" value="31"/>
</dbReference>
<feature type="binding site" evidence="8">
    <location>
        <position position="24"/>
    </location>
    <ligand>
        <name>Fe cation</name>
        <dbReference type="ChEBI" id="CHEBI:24875"/>
        <label>1</label>
    </ligand>
</feature>
<feature type="binding site" evidence="8">
    <location>
        <position position="138"/>
    </location>
    <ligand>
        <name>Fe cation</name>
        <dbReference type="ChEBI" id="CHEBI:24875"/>
        <label>1</label>
    </ligand>
</feature>
<sequence length="171" mass="19862">MVSVIRQNFHSECEALLNKQINMELHASYVYQAMAFHFQRDDVALHGFYKFFKKQSDEEREHAEKIMKYQNMRGGKIVLQNIDKPIQDSWSSGLEAMMAALEMEKTVNQSLLDLHKMAAGKEDPHLSDWLEEHFLDEQVESIKLLSDYVTNLKRVGPGLGEYMFDKETLSS</sequence>
<evidence type="ECO:0000256" key="8">
    <source>
        <dbReference type="PIRSR" id="PIRSR601519-1"/>
    </source>
</evidence>
<dbReference type="CTD" id="20197513"/>
<evidence type="ECO:0000256" key="3">
    <source>
        <dbReference type="ARBA" id="ARBA00022723"/>
    </source>
</evidence>
<evidence type="ECO:0000256" key="9">
    <source>
        <dbReference type="RuleBase" id="RU361145"/>
    </source>
</evidence>
<proteinExistence type="inferred from homology"/>
<dbReference type="EMBL" id="KB097571">
    <property type="protein sequence ID" value="ESN94667.1"/>
    <property type="molecule type" value="Genomic_DNA"/>
</dbReference>
<dbReference type="InterPro" id="IPR009078">
    <property type="entry name" value="Ferritin-like_SF"/>
</dbReference>
<feature type="binding site" evidence="8">
    <location>
        <position position="104"/>
    </location>
    <ligand>
        <name>Fe cation</name>
        <dbReference type="ChEBI" id="CHEBI:24875"/>
        <label>1</label>
    </ligand>
</feature>
<keyword evidence="4 9" id="KW-0560">Oxidoreductase</keyword>
<feature type="domain" description="Ferritin-like diiron" evidence="10">
    <location>
        <begin position="7"/>
        <end position="156"/>
    </location>
</feature>
<dbReference type="RefSeq" id="XP_009027706.1">
    <property type="nucleotide sequence ID" value="XM_009029458.1"/>
</dbReference>
<evidence type="ECO:0000313" key="12">
    <source>
        <dbReference type="EnsemblMetazoa" id="HelroP156069"/>
    </source>
</evidence>
<evidence type="ECO:0000256" key="4">
    <source>
        <dbReference type="ARBA" id="ARBA00023002"/>
    </source>
</evidence>
<evidence type="ECO:0000313" key="11">
    <source>
        <dbReference type="EMBL" id="ESN94667.1"/>
    </source>
</evidence>
<evidence type="ECO:0000256" key="1">
    <source>
        <dbReference type="ARBA" id="ARBA00007513"/>
    </source>
</evidence>
<gene>
    <name evidence="12" type="primary">20197513</name>
    <name evidence="11" type="ORF">HELRODRAFT_156069</name>
</gene>
<dbReference type="GO" id="GO:0008199">
    <property type="term" value="F:ferric iron binding"/>
    <property type="evidence" value="ECO:0000318"/>
    <property type="project" value="GO_Central"/>
</dbReference>
<dbReference type="GO" id="GO:0005737">
    <property type="term" value="C:cytoplasm"/>
    <property type="evidence" value="ECO:0000318"/>
    <property type="project" value="GO_Central"/>
</dbReference>
<protein>
    <recommendedName>
        <fullName evidence="9">Ferritin</fullName>
        <ecNumber evidence="9">1.16.3.1</ecNumber>
    </recommendedName>
</protein>
<dbReference type="GeneID" id="20197513"/>
<dbReference type="InterPro" id="IPR008331">
    <property type="entry name" value="Ferritin_DPS_dom"/>
</dbReference>
<reference evidence="12" key="3">
    <citation type="submission" date="2015-06" db="UniProtKB">
        <authorList>
            <consortium name="EnsemblMetazoa"/>
        </authorList>
    </citation>
    <scope>IDENTIFICATION</scope>
</reference>
<comment type="catalytic activity">
    <reaction evidence="7 9">
        <text>4 Fe(2+) + O2 + 4 H(+) = 4 Fe(3+) + 2 H2O</text>
        <dbReference type="Rhea" id="RHEA:11148"/>
        <dbReference type="ChEBI" id="CHEBI:15377"/>
        <dbReference type="ChEBI" id="CHEBI:15378"/>
        <dbReference type="ChEBI" id="CHEBI:15379"/>
        <dbReference type="ChEBI" id="CHEBI:29033"/>
        <dbReference type="ChEBI" id="CHEBI:29034"/>
        <dbReference type="EC" id="1.16.3.1"/>
    </reaction>
</comment>
<dbReference type="InterPro" id="IPR001519">
    <property type="entry name" value="Ferritin"/>
</dbReference>
<evidence type="ECO:0000256" key="6">
    <source>
        <dbReference type="ARBA" id="ARBA00025111"/>
    </source>
</evidence>
<keyword evidence="13" id="KW-1185">Reference proteome</keyword>
<dbReference type="OMA" id="REHACKF"/>
<dbReference type="SUPFAM" id="SSF47240">
    <property type="entry name" value="Ferritin-like"/>
    <property type="match status" value="1"/>
</dbReference>
<dbReference type="PANTHER" id="PTHR11431:SF75">
    <property type="entry name" value="FERRITIN"/>
    <property type="match status" value="1"/>
</dbReference>
<reference evidence="11 13" key="2">
    <citation type="journal article" date="2013" name="Nature">
        <title>Insights into bilaterian evolution from three spiralian genomes.</title>
        <authorList>
            <person name="Simakov O."/>
            <person name="Marletaz F."/>
            <person name="Cho S.J."/>
            <person name="Edsinger-Gonzales E."/>
            <person name="Havlak P."/>
            <person name="Hellsten U."/>
            <person name="Kuo D.H."/>
            <person name="Larsson T."/>
            <person name="Lv J."/>
            <person name="Arendt D."/>
            <person name="Savage R."/>
            <person name="Osoegawa K."/>
            <person name="de Jong P."/>
            <person name="Grimwood J."/>
            <person name="Chapman J.A."/>
            <person name="Shapiro H."/>
            <person name="Aerts A."/>
            <person name="Otillar R.P."/>
            <person name="Terry A.Y."/>
            <person name="Boore J.L."/>
            <person name="Grigoriev I.V."/>
            <person name="Lindberg D.R."/>
            <person name="Seaver E.C."/>
            <person name="Weisblat D.A."/>
            <person name="Putnam N.H."/>
            <person name="Rokhsar D.S."/>
        </authorList>
    </citation>
    <scope>NUCLEOTIDE SEQUENCE</scope>
</reference>
<dbReference type="KEGG" id="hro:HELRODRAFT_156069"/>
<dbReference type="GO" id="GO:0006826">
    <property type="term" value="P:iron ion transport"/>
    <property type="evidence" value="ECO:0007669"/>
    <property type="project" value="InterPro"/>
</dbReference>
<evidence type="ECO:0000256" key="5">
    <source>
        <dbReference type="ARBA" id="ARBA00023004"/>
    </source>
</evidence>
<keyword evidence="3 8" id="KW-0479">Metal-binding</keyword>
<evidence type="ECO:0000313" key="13">
    <source>
        <dbReference type="Proteomes" id="UP000015101"/>
    </source>
</evidence>
<dbReference type="CDD" id="cd01056">
    <property type="entry name" value="Euk_Ferritin"/>
    <property type="match status" value="1"/>
</dbReference>
<dbReference type="GO" id="GO:0006879">
    <property type="term" value="P:intracellular iron ion homeostasis"/>
    <property type="evidence" value="ECO:0007669"/>
    <property type="project" value="UniProtKB-KW"/>
</dbReference>
<dbReference type="AlphaFoldDB" id="T1ELR3"/>
<dbReference type="InterPro" id="IPR012347">
    <property type="entry name" value="Ferritin-like"/>
</dbReference>
<comment type="similarity">
    <text evidence="1 9">Belongs to the ferritin family.</text>
</comment>
<dbReference type="EnsemblMetazoa" id="HelroT156069">
    <property type="protein sequence ID" value="HelroP156069"/>
    <property type="gene ID" value="HelroG156069"/>
</dbReference>
<evidence type="ECO:0000259" key="10">
    <source>
        <dbReference type="PROSITE" id="PS50905"/>
    </source>
</evidence>
<feature type="binding site" evidence="8">
    <location>
        <position position="62"/>
    </location>
    <ligand>
        <name>Fe cation</name>
        <dbReference type="ChEBI" id="CHEBI:24875"/>
        <label>1</label>
    </ligand>
</feature>
<dbReference type="GO" id="GO:0004322">
    <property type="term" value="F:ferroxidase activity"/>
    <property type="evidence" value="ECO:0007669"/>
    <property type="project" value="UniProtKB-EC"/>
</dbReference>
<dbReference type="InParanoid" id="T1ELR3"/>
<dbReference type="FunFam" id="1.20.1260.10:FF:000002">
    <property type="entry name" value="Ferritin, mitochondrial"/>
    <property type="match status" value="1"/>
</dbReference>
<reference evidence="13" key="1">
    <citation type="submission" date="2012-12" db="EMBL/GenBank/DDBJ databases">
        <authorList>
            <person name="Hellsten U."/>
            <person name="Grimwood J."/>
            <person name="Chapman J.A."/>
            <person name="Shapiro H."/>
            <person name="Aerts A."/>
            <person name="Otillar R.P."/>
            <person name="Terry A.Y."/>
            <person name="Boore J.L."/>
            <person name="Simakov O."/>
            <person name="Marletaz F."/>
            <person name="Cho S.-J."/>
            <person name="Edsinger-Gonzales E."/>
            <person name="Havlak P."/>
            <person name="Kuo D.-H."/>
            <person name="Larsson T."/>
            <person name="Lv J."/>
            <person name="Arendt D."/>
            <person name="Savage R."/>
            <person name="Osoegawa K."/>
            <person name="de Jong P."/>
            <person name="Lindberg D.R."/>
            <person name="Seaver E.C."/>
            <person name="Weisblat D.A."/>
            <person name="Putnam N.H."/>
            <person name="Grigoriev I.V."/>
            <person name="Rokhsar D.S."/>
        </authorList>
    </citation>
    <scope>NUCLEOTIDE SEQUENCE</scope>
</reference>
<dbReference type="eggNOG" id="KOG2332">
    <property type="taxonomic scope" value="Eukaryota"/>
</dbReference>
<organism evidence="12 13">
    <name type="scientific">Helobdella robusta</name>
    <name type="common">Californian leech</name>
    <dbReference type="NCBI Taxonomy" id="6412"/>
    <lineage>
        <taxon>Eukaryota</taxon>
        <taxon>Metazoa</taxon>
        <taxon>Spiralia</taxon>
        <taxon>Lophotrochozoa</taxon>
        <taxon>Annelida</taxon>
        <taxon>Clitellata</taxon>
        <taxon>Hirudinea</taxon>
        <taxon>Rhynchobdellida</taxon>
        <taxon>Glossiphoniidae</taxon>
        <taxon>Helobdella</taxon>
    </lineage>
</organism>
<dbReference type="EC" id="1.16.3.1" evidence="9"/>
<dbReference type="Pfam" id="PF00210">
    <property type="entry name" value="Ferritin"/>
    <property type="match status" value="1"/>
</dbReference>
<keyword evidence="2 9" id="KW-0409">Iron storage</keyword>
<comment type="function">
    <text evidence="9">Stores iron in a soluble, non-toxic, readily available form. Important for iron homeostasis. Iron is taken up in the ferrous form and deposited as ferric hydroxides after oxidation.</text>
</comment>
<accession>T1ELR3</accession>
<dbReference type="GO" id="GO:0008198">
    <property type="term" value="F:ferrous iron binding"/>
    <property type="evidence" value="ECO:0000318"/>
    <property type="project" value="GO_Central"/>
</dbReference>
<dbReference type="OrthoDB" id="186462at2759"/>
<feature type="binding site" evidence="8">
    <location>
        <position position="59"/>
    </location>
    <ligand>
        <name>Fe cation</name>
        <dbReference type="ChEBI" id="CHEBI:24875"/>
        <label>1</label>
    </ligand>
</feature>
<dbReference type="EMBL" id="AMQM01001710">
    <property type="status" value="NOT_ANNOTATED_CDS"/>
    <property type="molecule type" value="Genomic_DNA"/>
</dbReference>